<evidence type="ECO:0000313" key="1">
    <source>
        <dbReference type="EMBL" id="ACG26725.1"/>
    </source>
</evidence>
<proteinExistence type="evidence at transcript level"/>
<name>B6SPE2_MAIZE</name>
<dbReference type="EMBL" id="EU954607">
    <property type="protein sequence ID" value="ACG26725.1"/>
    <property type="molecule type" value="mRNA"/>
</dbReference>
<organism evidence="1">
    <name type="scientific">Zea mays</name>
    <name type="common">Maize</name>
    <dbReference type="NCBI Taxonomy" id="4577"/>
    <lineage>
        <taxon>Eukaryota</taxon>
        <taxon>Viridiplantae</taxon>
        <taxon>Streptophyta</taxon>
        <taxon>Embryophyta</taxon>
        <taxon>Tracheophyta</taxon>
        <taxon>Spermatophyta</taxon>
        <taxon>Magnoliopsida</taxon>
        <taxon>Liliopsida</taxon>
        <taxon>Poales</taxon>
        <taxon>Poaceae</taxon>
        <taxon>PACMAD clade</taxon>
        <taxon>Panicoideae</taxon>
        <taxon>Andropogonodae</taxon>
        <taxon>Andropogoneae</taxon>
        <taxon>Tripsacinae</taxon>
        <taxon>Zea</taxon>
    </lineage>
</organism>
<reference evidence="1" key="1">
    <citation type="journal article" date="2009" name="Plant Mol. Biol.">
        <title>Insights into corn genes derived from large-scale cDNA sequencing.</title>
        <authorList>
            <person name="Alexandrov N.N."/>
            <person name="Brover V.V."/>
            <person name="Freidin S."/>
            <person name="Troukhan M.E."/>
            <person name="Tatarinova T.V."/>
            <person name="Zhang H."/>
            <person name="Swaller T.J."/>
            <person name="Lu Y.P."/>
            <person name="Bouck J."/>
            <person name="Flavell R.B."/>
            <person name="Feldmann K.A."/>
        </authorList>
    </citation>
    <scope>NUCLEOTIDE SEQUENCE</scope>
</reference>
<accession>B6SPE2</accession>
<sequence length="29" mass="3558">MERLHKAPWRSQKRSLYPCTRIIQFHSTS</sequence>
<protein>
    <submittedName>
        <fullName evidence="1">Uncharacterized protein</fullName>
    </submittedName>
</protein>
<dbReference type="AlphaFoldDB" id="B6SPE2"/>